<sequence>MRKDLVIIRVDGGIASQIDFVALGLEFKSRGYKVKYDLSWFDEFGNGICNEQNGYDRSYNIVFDIPKAFPDIKCEIASRDEIEIYRKKYFVDNEEVIELKPPLYVGGYLGRHFTFKYRDFFAKHFNPKEIQESDSECKILLDNILSNHSCGVHIRRGDLSKEHVVYGKSLSVEYFLKNIQLVLQIEPKSKFYFFSDDLEWVKKKVIPSLNSIEYEICNVNSVEKGYLDLYLLSRCKIIIASQGSMGKFAKMLASDTETLLIAPNKNAPMENMIMVNWVDSYESSGEKQIQKPLSWRNKIRLKIYKKFRNKLLQKGIL</sequence>
<comment type="caution">
    <text evidence="3">The sequence shown here is derived from an EMBL/GenBank/DDBJ whole genome shotgun (WGS) entry which is preliminary data.</text>
</comment>
<gene>
    <name evidence="3" type="ORF">NCR95_06225</name>
</gene>
<proteinExistence type="predicted"/>
<evidence type="ECO:0000313" key="4">
    <source>
        <dbReference type="Proteomes" id="UP001057522"/>
    </source>
</evidence>
<dbReference type="Proteomes" id="UP001057522">
    <property type="component" value="Unassembled WGS sequence"/>
</dbReference>
<dbReference type="EMBL" id="JAMOKX010000005">
    <property type="protein sequence ID" value="MCL9819757.1"/>
    <property type="molecule type" value="Genomic_DNA"/>
</dbReference>
<evidence type="ECO:0000256" key="1">
    <source>
        <dbReference type="ARBA" id="ARBA00022676"/>
    </source>
</evidence>
<accession>A0ABT0TV05</accession>
<evidence type="ECO:0000256" key="2">
    <source>
        <dbReference type="ARBA" id="ARBA00022679"/>
    </source>
</evidence>
<keyword evidence="1" id="KW-0328">Glycosyltransferase</keyword>
<dbReference type="Pfam" id="PF01531">
    <property type="entry name" value="Glyco_transf_11"/>
    <property type="match status" value="1"/>
</dbReference>
<reference evidence="3" key="1">
    <citation type="submission" date="2022-06" db="EMBL/GenBank/DDBJ databases">
        <title>Helicobacter colisuis sp. nov.</title>
        <authorList>
            <person name="Papic B."/>
            <person name="Gruntar I."/>
        </authorList>
    </citation>
    <scope>NUCLEOTIDE SEQUENCE</scope>
    <source>
        <strain evidence="3">11154-15</strain>
    </source>
</reference>
<keyword evidence="2" id="KW-0808">Transferase</keyword>
<evidence type="ECO:0000313" key="3">
    <source>
        <dbReference type="EMBL" id="MCL9819757.1"/>
    </source>
</evidence>
<keyword evidence="4" id="KW-1185">Reference proteome</keyword>
<name>A0ABT0TV05_9HELI</name>
<dbReference type="RefSeq" id="WP_250604536.1">
    <property type="nucleotide sequence ID" value="NZ_JAMOKW010000003.1"/>
</dbReference>
<dbReference type="Gene3D" id="3.40.50.11350">
    <property type="match status" value="1"/>
</dbReference>
<dbReference type="InterPro" id="IPR002516">
    <property type="entry name" value="Glyco_trans_11"/>
</dbReference>
<organism evidence="3 4">
    <name type="scientific">Helicobacter colisuis</name>
    <dbReference type="NCBI Taxonomy" id="2949739"/>
    <lineage>
        <taxon>Bacteria</taxon>
        <taxon>Pseudomonadati</taxon>
        <taxon>Campylobacterota</taxon>
        <taxon>Epsilonproteobacteria</taxon>
        <taxon>Campylobacterales</taxon>
        <taxon>Helicobacteraceae</taxon>
        <taxon>Helicobacter</taxon>
    </lineage>
</organism>
<protein>
    <submittedName>
        <fullName evidence="3">Alpha-1,2-fucosyltransferase</fullName>
    </submittedName>
</protein>
<dbReference type="CDD" id="cd11301">
    <property type="entry name" value="Fut1_Fut2_like"/>
    <property type="match status" value="1"/>
</dbReference>